<dbReference type="PANTHER" id="PTHR21340">
    <property type="entry name" value="DIADENOSINE 5,5-P1,P4-TETRAPHOSPHATE PYROPHOSPHOHYDROLASE MUTT"/>
    <property type="match status" value="1"/>
</dbReference>
<dbReference type="RefSeq" id="WP_239104199.1">
    <property type="nucleotide sequence ID" value="NZ_BAAAGP010000053.1"/>
</dbReference>
<dbReference type="EMBL" id="BOOC01000061">
    <property type="protein sequence ID" value="GIH44490.1"/>
    <property type="molecule type" value="Genomic_DNA"/>
</dbReference>
<dbReference type="InterPro" id="IPR051325">
    <property type="entry name" value="Nudix_hydrolase_domain"/>
</dbReference>
<evidence type="ECO:0000313" key="4">
    <source>
        <dbReference type="Proteomes" id="UP000603904"/>
    </source>
</evidence>
<dbReference type="CDD" id="cd03673">
    <property type="entry name" value="NUDIX_Ap6A_hydrolase"/>
    <property type="match status" value="1"/>
</dbReference>
<dbReference type="InterPro" id="IPR013078">
    <property type="entry name" value="His_Pase_superF_clade-1"/>
</dbReference>
<dbReference type="PROSITE" id="PS51462">
    <property type="entry name" value="NUDIX"/>
    <property type="match status" value="1"/>
</dbReference>
<dbReference type="Gene3D" id="3.40.50.1240">
    <property type="entry name" value="Phosphoglycerate mutase-like"/>
    <property type="match status" value="1"/>
</dbReference>
<gene>
    <name evidence="3" type="ORF">Mco01_74900</name>
</gene>
<reference evidence="3 4" key="1">
    <citation type="submission" date="2021-01" db="EMBL/GenBank/DDBJ databases">
        <title>Whole genome shotgun sequence of Microbispora corallina NBRC 16416.</title>
        <authorList>
            <person name="Komaki H."/>
            <person name="Tamura T."/>
        </authorList>
    </citation>
    <scope>NUCLEOTIDE SEQUENCE [LARGE SCALE GENOMIC DNA]</scope>
    <source>
        <strain evidence="3 4">NBRC 16416</strain>
    </source>
</reference>
<dbReference type="Pfam" id="PF00300">
    <property type="entry name" value="His_Phos_1"/>
    <property type="match status" value="1"/>
</dbReference>
<protein>
    <submittedName>
        <fullName evidence="3">NUDIX hydrolase</fullName>
    </submittedName>
</protein>
<organism evidence="3 4">
    <name type="scientific">Microbispora corallina</name>
    <dbReference type="NCBI Taxonomy" id="83302"/>
    <lineage>
        <taxon>Bacteria</taxon>
        <taxon>Bacillati</taxon>
        <taxon>Actinomycetota</taxon>
        <taxon>Actinomycetes</taxon>
        <taxon>Streptosporangiales</taxon>
        <taxon>Streptosporangiaceae</taxon>
        <taxon>Microbispora</taxon>
    </lineage>
</organism>
<evidence type="ECO:0000313" key="3">
    <source>
        <dbReference type="EMBL" id="GIH44490.1"/>
    </source>
</evidence>
<dbReference type="InterPro" id="IPR000086">
    <property type="entry name" value="NUDIX_hydrolase_dom"/>
</dbReference>
<name>A0ABQ4GBS9_9ACTN</name>
<accession>A0ABQ4GBS9</accession>
<dbReference type="PROSITE" id="PS00893">
    <property type="entry name" value="NUDIX_BOX"/>
    <property type="match status" value="1"/>
</dbReference>
<dbReference type="InterPro" id="IPR015797">
    <property type="entry name" value="NUDIX_hydrolase-like_dom_sf"/>
</dbReference>
<dbReference type="InterPro" id="IPR029033">
    <property type="entry name" value="His_PPase_superfam"/>
</dbReference>
<dbReference type="InterPro" id="IPR020084">
    <property type="entry name" value="NUDIX_hydrolase_CS"/>
</dbReference>
<keyword evidence="1 3" id="KW-0378">Hydrolase</keyword>
<dbReference type="Gene3D" id="3.90.79.10">
    <property type="entry name" value="Nucleoside Triphosphate Pyrophosphohydrolase"/>
    <property type="match status" value="1"/>
</dbReference>
<dbReference type="SMART" id="SM00855">
    <property type="entry name" value="PGAM"/>
    <property type="match status" value="1"/>
</dbReference>
<evidence type="ECO:0000259" key="2">
    <source>
        <dbReference type="PROSITE" id="PS51462"/>
    </source>
</evidence>
<evidence type="ECO:0000256" key="1">
    <source>
        <dbReference type="ARBA" id="ARBA00022801"/>
    </source>
</evidence>
<dbReference type="GO" id="GO:0016787">
    <property type="term" value="F:hydrolase activity"/>
    <property type="evidence" value="ECO:0007669"/>
    <property type="project" value="UniProtKB-KW"/>
</dbReference>
<dbReference type="SUPFAM" id="SSF53254">
    <property type="entry name" value="Phosphoglycerate mutase-like"/>
    <property type="match status" value="1"/>
</dbReference>
<dbReference type="PANTHER" id="PTHR21340:SF0">
    <property type="entry name" value="BIS(5'-NUCLEOSYL)-TETRAPHOSPHATASE [ASYMMETRICAL]"/>
    <property type="match status" value="1"/>
</dbReference>
<sequence length="305" mass="33750">MNQNKEAAMAAEQIPAPDFVRAAGAVVWRGDRTAPEIALVHRPKYNDWTLPKGKIVHGEHPIAAAVREVYEETGLRVVLGRWLCSVHYEKKGWAKRVDYWAAQAVGPADFVENEEVDRMSWLPLEDARNALTFERDLAVLTEFAARPVATTPIVLVRHGRLSGSGDDWQGKKKTRPLDPVGEAQAATLATVLAAYRAGALISAPSERCLQTLEPYRSANRLTVRQDKLFTDKHYEPAGALRVLLGAIAVRDRTAICGYRESLEGVVGEVCAVRYDGEAALHLFKGSLVVLHHADERIVGLERYIL</sequence>
<keyword evidence="4" id="KW-1185">Reference proteome</keyword>
<comment type="caution">
    <text evidence="3">The sequence shown here is derived from an EMBL/GenBank/DDBJ whole genome shotgun (WGS) entry which is preliminary data.</text>
</comment>
<dbReference type="Pfam" id="PF00293">
    <property type="entry name" value="NUDIX"/>
    <property type="match status" value="1"/>
</dbReference>
<proteinExistence type="predicted"/>
<dbReference type="Proteomes" id="UP000603904">
    <property type="component" value="Unassembled WGS sequence"/>
</dbReference>
<feature type="domain" description="Nudix hydrolase" evidence="2">
    <location>
        <begin position="18"/>
        <end position="145"/>
    </location>
</feature>
<dbReference type="SUPFAM" id="SSF55811">
    <property type="entry name" value="Nudix"/>
    <property type="match status" value="1"/>
</dbReference>